<feature type="chain" id="PRO_5046857266" evidence="1">
    <location>
        <begin position="34"/>
        <end position="161"/>
    </location>
</feature>
<dbReference type="RefSeq" id="WP_203380495.1">
    <property type="nucleotide sequence ID" value="NZ_JAENHP010000015.1"/>
</dbReference>
<name>A0ABS2AL70_9ACTN</name>
<proteinExistence type="predicted"/>
<dbReference type="InterPro" id="IPR006311">
    <property type="entry name" value="TAT_signal"/>
</dbReference>
<dbReference type="EMBL" id="JAENHP010000015">
    <property type="protein sequence ID" value="MBM2620508.1"/>
    <property type="molecule type" value="Genomic_DNA"/>
</dbReference>
<evidence type="ECO:0000313" key="3">
    <source>
        <dbReference type="Proteomes" id="UP000632138"/>
    </source>
</evidence>
<sequence>MNISVSSTGRRALATSAVAAVLLLISGPSAAFAGAEASFVPEATEAHWDGTVATVTFREADVTLETDMTTIAVTVTVDADAVCRRGDSTLRLHRSATAVDVQDHAISDEGTVDGVAEVPIRVTGLKVTGFTCVTTQVSVTAVLEDFWTGATLTHRSEHRPA</sequence>
<evidence type="ECO:0000256" key="1">
    <source>
        <dbReference type="SAM" id="SignalP"/>
    </source>
</evidence>
<dbReference type="PROSITE" id="PS51318">
    <property type="entry name" value="TAT"/>
    <property type="match status" value="1"/>
</dbReference>
<keyword evidence="3" id="KW-1185">Reference proteome</keyword>
<gene>
    <name evidence="2" type="ORF">JIG36_33865</name>
</gene>
<dbReference type="Proteomes" id="UP000632138">
    <property type="component" value="Unassembled WGS sequence"/>
</dbReference>
<comment type="caution">
    <text evidence="2">The sequence shown here is derived from an EMBL/GenBank/DDBJ whole genome shotgun (WGS) entry which is preliminary data.</text>
</comment>
<evidence type="ECO:0000313" key="2">
    <source>
        <dbReference type="EMBL" id="MBM2620508.1"/>
    </source>
</evidence>
<keyword evidence="1" id="KW-0732">Signal</keyword>
<accession>A0ABS2AL70</accession>
<protein>
    <submittedName>
        <fullName evidence="2">Uncharacterized protein</fullName>
    </submittedName>
</protein>
<organism evidence="2 3">
    <name type="scientific">Paractinoplanes ovalisporus</name>
    <dbReference type="NCBI Taxonomy" id="2810368"/>
    <lineage>
        <taxon>Bacteria</taxon>
        <taxon>Bacillati</taxon>
        <taxon>Actinomycetota</taxon>
        <taxon>Actinomycetes</taxon>
        <taxon>Micromonosporales</taxon>
        <taxon>Micromonosporaceae</taxon>
        <taxon>Paractinoplanes</taxon>
    </lineage>
</organism>
<reference evidence="2 3" key="1">
    <citation type="submission" date="2021-01" db="EMBL/GenBank/DDBJ databases">
        <title>Actinoplanes sp. nov. LDG1-06 isolated from lichen.</title>
        <authorList>
            <person name="Saeng-In P."/>
            <person name="Phongsopitanun W."/>
            <person name="Kanchanasin P."/>
            <person name="Yuki M."/>
            <person name="Kudo T."/>
            <person name="Ohkuma M."/>
            <person name="Tanasupawat S."/>
        </authorList>
    </citation>
    <scope>NUCLEOTIDE SEQUENCE [LARGE SCALE GENOMIC DNA]</scope>
    <source>
        <strain evidence="2 3">LDG1-06</strain>
    </source>
</reference>
<feature type="signal peptide" evidence="1">
    <location>
        <begin position="1"/>
        <end position="33"/>
    </location>
</feature>